<evidence type="ECO:0000256" key="1">
    <source>
        <dbReference type="SAM" id="MobiDB-lite"/>
    </source>
</evidence>
<dbReference type="KEGG" id="dvv:114328155"/>
<feature type="compositionally biased region" description="Polar residues" evidence="1">
    <location>
        <begin position="199"/>
        <end position="209"/>
    </location>
</feature>
<dbReference type="GeneID" id="114328155"/>
<dbReference type="RefSeq" id="XP_028132738.1">
    <property type="nucleotide sequence ID" value="XM_028276937.1"/>
</dbReference>
<dbReference type="OrthoDB" id="6783084at2759"/>
<feature type="signal peptide" evidence="2">
    <location>
        <begin position="1"/>
        <end position="21"/>
    </location>
</feature>
<feature type="region of interest" description="Disordered" evidence="1">
    <location>
        <begin position="121"/>
        <end position="221"/>
    </location>
</feature>
<dbReference type="RefSeq" id="XP_050501241.1">
    <property type="nucleotide sequence ID" value="XM_050645284.1"/>
</dbReference>
<sequence length="221" mass="22375">MVLNKFVLCLVSAVFLREASASGEYVPKSVYLIDEDGSTSLPIHVRNRRDLEQILSRIRRGGGAYSYSGSSSSNDFSGGFAGPPPELAQLQSDIQDIAQRTSNIQHEVLSHVQNIAASHPAGANSGSYSYSGSSGNSGGYGGGSGGHGGSGPSGGYRSAPSGGYGSGGSSGPSLFSRSGVEKGSGIKVSSAAQGPNAAFSYSSSASDGQGNVKYNVKSGQY</sequence>
<feature type="chain" id="PRO_5027991532" evidence="2">
    <location>
        <begin position="22"/>
        <end position="221"/>
    </location>
</feature>
<evidence type="ECO:0000313" key="5">
    <source>
        <dbReference type="RefSeq" id="XP_028132738.1"/>
    </source>
</evidence>
<accession>A0A6P7FI25</accession>
<evidence type="ECO:0000313" key="4">
    <source>
        <dbReference type="Proteomes" id="UP001652700"/>
    </source>
</evidence>
<gene>
    <name evidence="5" type="primary">LOC114328155</name>
</gene>
<feature type="compositionally biased region" description="Low complexity" evidence="1">
    <location>
        <begin position="122"/>
        <end position="134"/>
    </location>
</feature>
<protein>
    <submittedName>
        <fullName evidence="5">Keratin, type I cytoskeletal 9-like</fullName>
    </submittedName>
</protein>
<keyword evidence="4" id="KW-1185">Reference proteome</keyword>
<organism evidence="5">
    <name type="scientific">Diabrotica virgifera virgifera</name>
    <name type="common">western corn rootworm</name>
    <dbReference type="NCBI Taxonomy" id="50390"/>
    <lineage>
        <taxon>Eukaryota</taxon>
        <taxon>Metazoa</taxon>
        <taxon>Ecdysozoa</taxon>
        <taxon>Arthropoda</taxon>
        <taxon>Hexapoda</taxon>
        <taxon>Insecta</taxon>
        <taxon>Pterygota</taxon>
        <taxon>Neoptera</taxon>
        <taxon>Endopterygota</taxon>
        <taxon>Coleoptera</taxon>
        <taxon>Polyphaga</taxon>
        <taxon>Cucujiformia</taxon>
        <taxon>Chrysomeloidea</taxon>
        <taxon>Chrysomelidae</taxon>
        <taxon>Galerucinae</taxon>
        <taxon>Diabroticina</taxon>
        <taxon>Diabroticites</taxon>
        <taxon>Diabrotica</taxon>
    </lineage>
</organism>
<name>A0A6P7FI25_DIAVI</name>
<reference evidence="3" key="2">
    <citation type="submission" date="2025-05" db="UniProtKB">
        <authorList>
            <consortium name="EnsemblMetazoa"/>
        </authorList>
    </citation>
    <scope>IDENTIFICATION</scope>
</reference>
<feature type="compositionally biased region" description="Gly residues" evidence="1">
    <location>
        <begin position="135"/>
        <end position="154"/>
    </location>
</feature>
<dbReference type="InParanoid" id="A0A6P7FI25"/>
<evidence type="ECO:0000256" key="2">
    <source>
        <dbReference type="SAM" id="SignalP"/>
    </source>
</evidence>
<keyword evidence="2" id="KW-0732">Signal</keyword>
<dbReference type="Proteomes" id="UP001652700">
    <property type="component" value="Unplaced"/>
</dbReference>
<evidence type="ECO:0000313" key="3">
    <source>
        <dbReference type="EnsemblMetazoa" id="XP_050501241.1"/>
    </source>
</evidence>
<proteinExistence type="predicted"/>
<reference evidence="5" key="1">
    <citation type="submission" date="2025-04" db="UniProtKB">
        <authorList>
            <consortium name="RefSeq"/>
        </authorList>
    </citation>
    <scope>IDENTIFICATION</scope>
</reference>
<dbReference type="AlphaFoldDB" id="A0A6P7FI25"/>
<dbReference type="EnsemblMetazoa" id="XM_050645284.1">
    <property type="protein sequence ID" value="XP_050501241.1"/>
    <property type="gene ID" value="LOC114328155"/>
</dbReference>